<dbReference type="Gene3D" id="1.20.1280.50">
    <property type="match status" value="1"/>
</dbReference>
<evidence type="ECO:0000313" key="2">
    <source>
        <dbReference type="EMBL" id="AVK75154.1"/>
    </source>
</evidence>
<accession>A0A2U7U9P7</accession>
<dbReference type="Proteomes" id="UP000248852">
    <property type="component" value="Segment"/>
</dbReference>
<evidence type="ECO:0000259" key="1">
    <source>
        <dbReference type="PROSITE" id="PS50181"/>
    </source>
</evidence>
<protein>
    <submittedName>
        <fullName evidence="2">F-box domain containing protein</fullName>
    </submittedName>
</protein>
<dbReference type="SUPFAM" id="SSF81383">
    <property type="entry name" value="F-box domain"/>
    <property type="match status" value="1"/>
</dbReference>
<dbReference type="InterPro" id="IPR001810">
    <property type="entry name" value="F-box_dom"/>
</dbReference>
<dbReference type="KEGG" id="vg:36843497"/>
<dbReference type="PROSITE" id="PS50181">
    <property type="entry name" value="FBOX"/>
    <property type="match status" value="1"/>
</dbReference>
<dbReference type="GeneID" id="36843497"/>
<gene>
    <name evidence="2" type="ORF">pqer_cds_732</name>
</gene>
<dbReference type="RefSeq" id="YP_009483423.1">
    <property type="nucleotide sequence ID" value="NC_037667.1"/>
</dbReference>
<dbReference type="InterPro" id="IPR036047">
    <property type="entry name" value="F-box-like_dom_sf"/>
</dbReference>
<name>A0A2U7U9P7_9VIRU</name>
<feature type="domain" description="F-box" evidence="1">
    <location>
        <begin position="3"/>
        <end position="54"/>
    </location>
</feature>
<sequence>MDTVVFDALPDEMVCAVLRWLPSRWLWLASFVSRRWRRCAETVGPRVLRLWATVPRHVPFFGDEAASTIGALLMDEAAGMGHTSVVLWLHRHLGIRWTANTIREAALGGHKHTIDCVRDQQALPLPVDESCLLAALIGGPGIQLAQAIHDAGQPWTATAMAVAVALGESRTISELQHAGCPHDDLAIVLAIVCGRRDLLDAMAVTDGEIQWTTFTLGHTSPYCQQMFVGRRCASVVCDALILGIRGRHLAEAILDRVAWIRSCRHHHQLGMRDTISPFALVDFHRGLLAQRLVDGDMGAIRRTCLSSYRFARDDAKPCPTAGARPILHGLNSPHDCDVD</sequence>
<dbReference type="EMBL" id="MG011689">
    <property type="protein sequence ID" value="AVK75154.1"/>
    <property type="molecule type" value="Genomic_DNA"/>
</dbReference>
<organism evidence="2">
    <name type="scientific">Pandoravirus quercus</name>
    <dbReference type="NCBI Taxonomy" id="2107709"/>
    <lineage>
        <taxon>Viruses</taxon>
        <taxon>Pandoravirus</taxon>
    </lineage>
</organism>
<proteinExistence type="predicted"/>
<dbReference type="Pfam" id="PF12937">
    <property type="entry name" value="F-box-like"/>
    <property type="match status" value="1"/>
</dbReference>
<reference evidence="2" key="1">
    <citation type="journal article" date="2018" name="Nat. Commun.">
        <title>Diversity and evolution of the emerging Pandoraviridae family.</title>
        <authorList>
            <person name="Legendre M."/>
            <person name="Fabre E."/>
            <person name="Poirot O."/>
            <person name="Jeudy S."/>
            <person name="Lartigue A."/>
            <person name="Alempic J.M."/>
            <person name="Beucher L."/>
            <person name="Philippe N."/>
            <person name="Bertaux L."/>
            <person name="Christo-Foroux E."/>
            <person name="Labadie K."/>
            <person name="Coute Y."/>
            <person name="Abergel C."/>
            <person name="Claverie J.M."/>
        </authorList>
    </citation>
    <scope>NUCLEOTIDE SEQUENCE [LARGE SCALE GENOMIC DNA]</scope>
    <source>
        <strain evidence="2">Quercus</strain>
    </source>
</reference>